<evidence type="ECO:0000313" key="3">
    <source>
        <dbReference type="EMBL" id="MDT0330758.1"/>
    </source>
</evidence>
<protein>
    <submittedName>
        <fullName evidence="3">DUF397 domain-containing protein</fullName>
    </submittedName>
</protein>
<dbReference type="EMBL" id="JAVREP010000015">
    <property type="protein sequence ID" value="MDT0330758.1"/>
    <property type="molecule type" value="Genomic_DNA"/>
</dbReference>
<evidence type="ECO:0000259" key="2">
    <source>
        <dbReference type="Pfam" id="PF04149"/>
    </source>
</evidence>
<sequence>MNSNIPNEAFRKSSYSHPQSQNCVEVADLPGGSAIRDTQNREAGHLMFAQAEWAGLISSVRRDG</sequence>
<reference evidence="4" key="1">
    <citation type="submission" date="2023-07" db="EMBL/GenBank/DDBJ databases">
        <title>30 novel species of actinomycetes from the DSMZ collection.</title>
        <authorList>
            <person name="Nouioui I."/>
        </authorList>
    </citation>
    <scope>NUCLEOTIDE SEQUENCE [LARGE SCALE GENOMIC DNA]</scope>
    <source>
        <strain evidence="4">DSM 44743</strain>
    </source>
</reference>
<gene>
    <name evidence="3" type="ORF">RM479_20260</name>
</gene>
<proteinExistence type="predicted"/>
<feature type="domain" description="DUF397" evidence="2">
    <location>
        <begin position="9"/>
        <end position="61"/>
    </location>
</feature>
<evidence type="ECO:0000256" key="1">
    <source>
        <dbReference type="SAM" id="MobiDB-lite"/>
    </source>
</evidence>
<evidence type="ECO:0000313" key="4">
    <source>
        <dbReference type="Proteomes" id="UP001183390"/>
    </source>
</evidence>
<name>A0ABU2MDJ9_9ACTN</name>
<dbReference type="InterPro" id="IPR007278">
    <property type="entry name" value="DUF397"/>
</dbReference>
<comment type="caution">
    <text evidence="3">The sequence shown here is derived from an EMBL/GenBank/DDBJ whole genome shotgun (WGS) entry which is preliminary data.</text>
</comment>
<dbReference type="Pfam" id="PF04149">
    <property type="entry name" value="DUF397"/>
    <property type="match status" value="1"/>
</dbReference>
<keyword evidence="4" id="KW-1185">Reference proteome</keyword>
<accession>A0ABU2MDJ9</accession>
<dbReference type="Proteomes" id="UP001183390">
    <property type="component" value="Unassembled WGS sequence"/>
</dbReference>
<feature type="region of interest" description="Disordered" evidence="1">
    <location>
        <begin position="1"/>
        <end position="21"/>
    </location>
</feature>
<dbReference type="RefSeq" id="WP_311513327.1">
    <property type="nucleotide sequence ID" value="NZ_JAVREP010000015.1"/>
</dbReference>
<organism evidence="3 4">
    <name type="scientific">Nocardiopsis lambiniae</name>
    <dbReference type="NCBI Taxonomy" id="3075539"/>
    <lineage>
        <taxon>Bacteria</taxon>
        <taxon>Bacillati</taxon>
        <taxon>Actinomycetota</taxon>
        <taxon>Actinomycetes</taxon>
        <taxon>Streptosporangiales</taxon>
        <taxon>Nocardiopsidaceae</taxon>
        <taxon>Nocardiopsis</taxon>
    </lineage>
</organism>